<dbReference type="Pfam" id="PF01965">
    <property type="entry name" value="DJ-1_PfpI"/>
    <property type="match status" value="1"/>
</dbReference>
<gene>
    <name evidence="2" type="ORF">S06H3_01279</name>
</gene>
<dbReference type="PANTHER" id="PTHR48094">
    <property type="entry name" value="PROTEIN/NUCLEIC ACID DEGLYCASE DJ-1-RELATED"/>
    <property type="match status" value="1"/>
</dbReference>
<dbReference type="GO" id="GO:0005737">
    <property type="term" value="C:cytoplasm"/>
    <property type="evidence" value="ECO:0007669"/>
    <property type="project" value="TreeGrafter"/>
</dbReference>
<dbReference type="Gene3D" id="3.40.50.880">
    <property type="match status" value="1"/>
</dbReference>
<evidence type="ECO:0000259" key="1">
    <source>
        <dbReference type="Pfam" id="PF01965"/>
    </source>
</evidence>
<accession>X1KSM1</accession>
<comment type="caution">
    <text evidence="2">The sequence shown here is derived from an EMBL/GenBank/DDBJ whole genome shotgun (WGS) entry which is preliminary data.</text>
</comment>
<protein>
    <recommendedName>
        <fullName evidence="1">DJ-1/PfpI domain-containing protein</fullName>
    </recommendedName>
</protein>
<proteinExistence type="predicted"/>
<evidence type="ECO:0000313" key="2">
    <source>
        <dbReference type="EMBL" id="GAH96620.1"/>
    </source>
</evidence>
<feature type="domain" description="DJ-1/PfpI" evidence="1">
    <location>
        <begin position="2"/>
        <end position="116"/>
    </location>
</feature>
<dbReference type="InterPro" id="IPR002818">
    <property type="entry name" value="DJ-1/PfpI"/>
</dbReference>
<reference evidence="2" key="1">
    <citation type="journal article" date="2014" name="Front. Microbiol.">
        <title>High frequency of phylogenetically diverse reductive dehalogenase-homologous genes in deep subseafloor sedimentary metagenomes.</title>
        <authorList>
            <person name="Kawai M."/>
            <person name="Futagami T."/>
            <person name="Toyoda A."/>
            <person name="Takaki Y."/>
            <person name="Nishi S."/>
            <person name="Hori S."/>
            <person name="Arai W."/>
            <person name="Tsubouchi T."/>
            <person name="Morono Y."/>
            <person name="Uchiyama I."/>
            <person name="Ito T."/>
            <person name="Fujiyama A."/>
            <person name="Inagaki F."/>
            <person name="Takami H."/>
        </authorList>
    </citation>
    <scope>NUCLEOTIDE SEQUENCE</scope>
    <source>
        <strain evidence="2">Expedition CK06-06</strain>
    </source>
</reference>
<dbReference type="EMBL" id="BARV01000310">
    <property type="protein sequence ID" value="GAH96620.1"/>
    <property type="molecule type" value="Genomic_DNA"/>
</dbReference>
<dbReference type="AlphaFoldDB" id="X1KSM1"/>
<dbReference type="SUPFAM" id="SSF52317">
    <property type="entry name" value="Class I glutamine amidotransferase-like"/>
    <property type="match status" value="1"/>
</dbReference>
<name>X1KSM1_9ZZZZ</name>
<sequence length="119" mass="12558">MLRDLKVADYDAILFIGGPGAANYMDDETCHQIAREAVKADRVLGAICIASAILAKAGVLDGKKATVWSSPLDRSTVKILEENGAIFQKDSVVVDGKIVTGNGPGAAKEFGEKIVEILN</sequence>
<dbReference type="InterPro" id="IPR029062">
    <property type="entry name" value="Class_I_gatase-like"/>
</dbReference>
<dbReference type="InterPro" id="IPR050325">
    <property type="entry name" value="Prot/Nucl_acid_deglycase"/>
</dbReference>
<organism evidence="2">
    <name type="scientific">marine sediment metagenome</name>
    <dbReference type="NCBI Taxonomy" id="412755"/>
    <lineage>
        <taxon>unclassified sequences</taxon>
        <taxon>metagenomes</taxon>
        <taxon>ecological metagenomes</taxon>
    </lineage>
</organism>
<dbReference type="PANTHER" id="PTHR48094:SF12">
    <property type="entry name" value="PARKINSON DISEASE PROTEIN 7 HOMOLOG"/>
    <property type="match status" value="1"/>
</dbReference>